<dbReference type="RefSeq" id="WP_152216528.1">
    <property type="nucleotide sequence ID" value="NZ_JBAQYD010000154.1"/>
</dbReference>
<feature type="transmembrane region" description="Helical" evidence="1">
    <location>
        <begin position="21"/>
        <end position="41"/>
    </location>
</feature>
<evidence type="ECO:0000313" key="2">
    <source>
        <dbReference type="EMBL" id="KAB7739719.1"/>
    </source>
</evidence>
<sequence length="74" mass="7983">MALNSLRANVATRPHPLVREIGLVLAFKLVALFFLYTFFFGPSHRVDVTPDGVHAAVFGPHTTSPADPLTRPGG</sequence>
<comment type="caution">
    <text evidence="2">The sequence shown here is derived from an EMBL/GenBank/DDBJ whole genome shotgun (WGS) entry which is preliminary data.</text>
</comment>
<protein>
    <submittedName>
        <fullName evidence="2">Uncharacterized protein</fullName>
    </submittedName>
</protein>
<keyword evidence="1" id="KW-1133">Transmembrane helix</keyword>
<proteinExistence type="predicted"/>
<keyword evidence="1" id="KW-0472">Membrane</keyword>
<organism evidence="2 3">
    <name type="scientific">Parvibaculum sedimenti</name>
    <dbReference type="NCBI Taxonomy" id="2608632"/>
    <lineage>
        <taxon>Bacteria</taxon>
        <taxon>Pseudomonadati</taxon>
        <taxon>Pseudomonadota</taxon>
        <taxon>Alphaproteobacteria</taxon>
        <taxon>Hyphomicrobiales</taxon>
        <taxon>Parvibaculaceae</taxon>
        <taxon>Parvibaculum</taxon>
    </lineage>
</organism>
<dbReference type="InterPro" id="IPR054636">
    <property type="entry name" value="CydP"/>
</dbReference>
<dbReference type="Proteomes" id="UP000468901">
    <property type="component" value="Unassembled WGS sequence"/>
</dbReference>
<reference evidence="2 3" key="1">
    <citation type="submission" date="2019-09" db="EMBL/GenBank/DDBJ databases">
        <title>Parvibaculum sedimenti sp. nov., isolated from sediment.</title>
        <authorList>
            <person name="Wang Y."/>
        </authorList>
    </citation>
    <scope>NUCLEOTIDE SEQUENCE [LARGE SCALE GENOMIC DNA]</scope>
    <source>
        <strain evidence="2 3">HXT-9</strain>
    </source>
</reference>
<dbReference type="EMBL" id="WESC01000009">
    <property type="protein sequence ID" value="KAB7739719.1"/>
    <property type="molecule type" value="Genomic_DNA"/>
</dbReference>
<dbReference type="AlphaFoldDB" id="A0A6N6VHF1"/>
<accession>A0A6N6VHF1</accession>
<name>A0A6N6VHF1_9HYPH</name>
<keyword evidence="3" id="KW-1185">Reference proteome</keyword>
<dbReference type="NCBIfam" id="NF045611">
    <property type="entry name" value="small_CydP"/>
    <property type="match status" value="1"/>
</dbReference>
<keyword evidence="1" id="KW-0812">Transmembrane</keyword>
<evidence type="ECO:0000313" key="3">
    <source>
        <dbReference type="Proteomes" id="UP000468901"/>
    </source>
</evidence>
<evidence type="ECO:0000256" key="1">
    <source>
        <dbReference type="SAM" id="Phobius"/>
    </source>
</evidence>
<gene>
    <name evidence="2" type="ORF">F2P47_11645</name>
</gene>